<accession>A0A0D2GL77</accession>
<dbReference type="GO" id="GO:0006950">
    <property type="term" value="P:response to stress"/>
    <property type="evidence" value="ECO:0007669"/>
    <property type="project" value="TreeGrafter"/>
</dbReference>
<dbReference type="EMBL" id="AZAC01000003">
    <property type="protein sequence ID" value="KIX15447.1"/>
    <property type="molecule type" value="Genomic_DNA"/>
</dbReference>
<protein>
    <recommendedName>
        <fullName evidence="1">HTH marR-type domain-containing protein</fullName>
    </recommendedName>
</protein>
<dbReference type="SUPFAM" id="SSF46785">
    <property type="entry name" value="Winged helix' DNA-binding domain"/>
    <property type="match status" value="1"/>
</dbReference>
<dbReference type="Gene3D" id="1.10.10.10">
    <property type="entry name" value="Winged helix-like DNA-binding domain superfamily/Winged helix DNA-binding domain"/>
    <property type="match status" value="1"/>
</dbReference>
<reference evidence="2 3" key="1">
    <citation type="submission" date="2013-11" db="EMBL/GenBank/DDBJ databases">
        <title>Metagenomic analysis of a methanogenic consortium involved in long chain n-alkane degradation.</title>
        <authorList>
            <person name="Davidova I.A."/>
            <person name="Callaghan A.V."/>
            <person name="Wawrik B."/>
            <person name="Pruitt S."/>
            <person name="Marks C."/>
            <person name="Duncan K.E."/>
            <person name="Suflita J.M."/>
        </authorList>
    </citation>
    <scope>NUCLEOTIDE SEQUENCE [LARGE SCALE GENOMIC DNA]</scope>
    <source>
        <strain evidence="2 3">SPR</strain>
    </source>
</reference>
<dbReference type="Pfam" id="PF01047">
    <property type="entry name" value="MarR"/>
    <property type="match status" value="1"/>
</dbReference>
<dbReference type="SMART" id="SM00347">
    <property type="entry name" value="HTH_MARR"/>
    <property type="match status" value="1"/>
</dbReference>
<dbReference type="GO" id="GO:0003700">
    <property type="term" value="F:DNA-binding transcription factor activity"/>
    <property type="evidence" value="ECO:0007669"/>
    <property type="project" value="InterPro"/>
</dbReference>
<feature type="domain" description="HTH marR-type" evidence="1">
    <location>
        <begin position="12"/>
        <end position="146"/>
    </location>
</feature>
<dbReference type="InParanoid" id="A0A0D2GL77"/>
<dbReference type="InterPro" id="IPR036388">
    <property type="entry name" value="WH-like_DNA-bd_sf"/>
</dbReference>
<dbReference type="InterPro" id="IPR036390">
    <property type="entry name" value="WH_DNA-bd_sf"/>
</dbReference>
<evidence type="ECO:0000313" key="3">
    <source>
        <dbReference type="Proteomes" id="UP000032233"/>
    </source>
</evidence>
<sequence length="148" mass="16827">MQADRQNDIMTNERVMMAIVRASELFKRKSSAIFAKHHLSFSQYNVLRLLDGCPDSKSSITEIAEKLLVSSPNLSGIAKRLEKAGFVSRTRDKADERKTILTLEQGGRQVLARVEALQRENIRVLLADWPERQKDAFLSLLKDMLQKG</sequence>
<dbReference type="PRINTS" id="PR00598">
    <property type="entry name" value="HTHMARR"/>
</dbReference>
<gene>
    <name evidence="2" type="ORF">X474_03955</name>
</gene>
<dbReference type="InterPro" id="IPR039422">
    <property type="entry name" value="MarR/SlyA-like"/>
</dbReference>
<proteinExistence type="predicted"/>
<dbReference type="Proteomes" id="UP000032233">
    <property type="component" value="Unassembled WGS sequence"/>
</dbReference>
<name>A0A0D2GL77_9BACT</name>
<dbReference type="AlphaFoldDB" id="A0A0D2GL77"/>
<dbReference type="InterPro" id="IPR000835">
    <property type="entry name" value="HTH_MarR-typ"/>
</dbReference>
<evidence type="ECO:0000259" key="1">
    <source>
        <dbReference type="PROSITE" id="PS50995"/>
    </source>
</evidence>
<dbReference type="PANTHER" id="PTHR33164:SF43">
    <property type="entry name" value="HTH-TYPE TRANSCRIPTIONAL REPRESSOR YETL"/>
    <property type="match status" value="1"/>
</dbReference>
<dbReference type="RefSeq" id="WP_044346801.1">
    <property type="nucleotide sequence ID" value="NZ_AZAC01000003.1"/>
</dbReference>
<keyword evidence="3" id="KW-1185">Reference proteome</keyword>
<organism evidence="2 3">
    <name type="scientific">Dethiosulfatarculus sandiegensis</name>
    <dbReference type="NCBI Taxonomy" id="1429043"/>
    <lineage>
        <taxon>Bacteria</taxon>
        <taxon>Pseudomonadati</taxon>
        <taxon>Thermodesulfobacteriota</taxon>
        <taxon>Desulfarculia</taxon>
        <taxon>Desulfarculales</taxon>
        <taxon>Desulfarculaceae</taxon>
        <taxon>Dethiosulfatarculus</taxon>
    </lineage>
</organism>
<dbReference type="STRING" id="1429043.X474_03955"/>
<evidence type="ECO:0000313" key="2">
    <source>
        <dbReference type="EMBL" id="KIX15447.1"/>
    </source>
</evidence>
<dbReference type="PROSITE" id="PS50995">
    <property type="entry name" value="HTH_MARR_2"/>
    <property type="match status" value="1"/>
</dbReference>
<comment type="caution">
    <text evidence="2">The sequence shown here is derived from an EMBL/GenBank/DDBJ whole genome shotgun (WGS) entry which is preliminary data.</text>
</comment>
<dbReference type="PANTHER" id="PTHR33164">
    <property type="entry name" value="TRANSCRIPTIONAL REGULATOR, MARR FAMILY"/>
    <property type="match status" value="1"/>
</dbReference>